<comment type="caution">
    <text evidence="4">The sequence shown here is derived from an EMBL/GenBank/DDBJ whole genome shotgun (WGS) entry which is preliminary data.</text>
</comment>
<evidence type="ECO:0000313" key="4">
    <source>
        <dbReference type="EMBL" id="KAK5576126.1"/>
    </source>
</evidence>
<dbReference type="InterPro" id="IPR008138">
    <property type="entry name" value="SapB_2"/>
</dbReference>
<evidence type="ECO:0000256" key="2">
    <source>
        <dbReference type="ARBA" id="ARBA00023180"/>
    </source>
</evidence>
<proteinExistence type="predicted"/>
<dbReference type="Proteomes" id="UP001344447">
    <property type="component" value="Unassembled WGS sequence"/>
</dbReference>
<dbReference type="SMART" id="SM00741">
    <property type="entry name" value="SapB"/>
    <property type="match status" value="2"/>
</dbReference>
<dbReference type="Gene3D" id="1.10.225.10">
    <property type="entry name" value="Saposin-like"/>
    <property type="match status" value="2"/>
</dbReference>
<organism evidence="4 5">
    <name type="scientific">Dictyostelium firmibasis</name>
    <dbReference type="NCBI Taxonomy" id="79012"/>
    <lineage>
        <taxon>Eukaryota</taxon>
        <taxon>Amoebozoa</taxon>
        <taxon>Evosea</taxon>
        <taxon>Eumycetozoa</taxon>
        <taxon>Dictyostelia</taxon>
        <taxon>Dictyosteliales</taxon>
        <taxon>Dictyosteliaceae</taxon>
        <taxon>Dictyostelium</taxon>
    </lineage>
</organism>
<feature type="domain" description="Saposin B-type" evidence="3">
    <location>
        <begin position="106"/>
        <end position="187"/>
    </location>
</feature>
<evidence type="ECO:0000313" key="5">
    <source>
        <dbReference type="Proteomes" id="UP001344447"/>
    </source>
</evidence>
<dbReference type="GO" id="GO:0016020">
    <property type="term" value="C:membrane"/>
    <property type="evidence" value="ECO:0007669"/>
    <property type="project" value="GOC"/>
</dbReference>
<dbReference type="SUPFAM" id="SSF47862">
    <property type="entry name" value="Saposin"/>
    <property type="match status" value="2"/>
</dbReference>
<dbReference type="InterPro" id="IPR011001">
    <property type="entry name" value="Saposin-like"/>
</dbReference>
<accession>A0AAN7YR30</accession>
<keyword evidence="1" id="KW-1015">Disulfide bond</keyword>
<dbReference type="PROSITE" id="PS50015">
    <property type="entry name" value="SAP_B"/>
    <property type="match status" value="2"/>
</dbReference>
<dbReference type="InterPro" id="IPR007856">
    <property type="entry name" value="SapB_1"/>
</dbReference>
<keyword evidence="2" id="KW-0325">Glycoprotein</keyword>
<name>A0AAN7YR30_9MYCE</name>
<evidence type="ECO:0000259" key="3">
    <source>
        <dbReference type="PROSITE" id="PS50015"/>
    </source>
</evidence>
<dbReference type="Pfam" id="PF05184">
    <property type="entry name" value="SapB_1"/>
    <property type="match status" value="2"/>
</dbReference>
<dbReference type="PANTHER" id="PTHR11480:SF3">
    <property type="entry name" value="BCDNA.GH08312"/>
    <property type="match status" value="1"/>
</dbReference>
<dbReference type="PANTHER" id="PTHR11480">
    <property type="entry name" value="SAPOSIN-RELATED"/>
    <property type="match status" value="1"/>
</dbReference>
<dbReference type="GO" id="GO:0005764">
    <property type="term" value="C:lysosome"/>
    <property type="evidence" value="ECO:0007669"/>
    <property type="project" value="InterPro"/>
</dbReference>
<evidence type="ECO:0000256" key="1">
    <source>
        <dbReference type="ARBA" id="ARBA00023157"/>
    </source>
</evidence>
<dbReference type="EMBL" id="JAVFKY010000005">
    <property type="protein sequence ID" value="KAK5576126.1"/>
    <property type="molecule type" value="Genomic_DNA"/>
</dbReference>
<dbReference type="InterPro" id="IPR008139">
    <property type="entry name" value="SaposinB_dom"/>
</dbReference>
<protein>
    <recommendedName>
        <fullName evidence="3">Saposin B-type domain-containing protein</fullName>
    </recommendedName>
</protein>
<reference evidence="4 5" key="1">
    <citation type="submission" date="2023-11" db="EMBL/GenBank/DDBJ databases">
        <title>Dfirmibasis_genome.</title>
        <authorList>
            <person name="Edelbroek B."/>
            <person name="Kjellin J."/>
            <person name="Jerlstrom-Hultqvist J."/>
            <person name="Soderbom F."/>
        </authorList>
    </citation>
    <scope>NUCLEOTIDE SEQUENCE [LARGE SCALE GENOMIC DNA]</scope>
    <source>
        <strain evidence="4 5">TNS-C-14</strain>
    </source>
</reference>
<feature type="domain" description="Saposin B-type" evidence="3">
    <location>
        <begin position="7"/>
        <end position="88"/>
    </location>
</feature>
<dbReference type="GO" id="GO:0006665">
    <property type="term" value="P:sphingolipid metabolic process"/>
    <property type="evidence" value="ECO:0007669"/>
    <property type="project" value="InterPro"/>
</dbReference>
<dbReference type="InterPro" id="IPR008373">
    <property type="entry name" value="Saposin"/>
</dbReference>
<dbReference type="PRINTS" id="PR01797">
    <property type="entry name" value="SAPOSIN"/>
</dbReference>
<sequence length="192" mass="21287">MFAKASKQMECEICEMATTYLEEKLTSSNTEADISIELMKLCDYVPSNYQTICNSLISGNINSIIKSFENKETPTILCGELGLCLESSESSESLQIAKFEEFSSASTVGCLFCDYFVGQLEKFVEVNATQSEIEYFLDKDCDKYGGGYASECVVYVDQYVPQLVDYLAHNQKPDRACYEIGACQSSSSSSSL</sequence>
<dbReference type="Pfam" id="PF03489">
    <property type="entry name" value="SapB_2"/>
    <property type="match status" value="2"/>
</dbReference>
<dbReference type="InterPro" id="IPR051428">
    <property type="entry name" value="Sphingo_Act-Surfact_Prot"/>
</dbReference>
<gene>
    <name evidence="4" type="ORF">RB653_007267</name>
</gene>
<keyword evidence="5" id="KW-1185">Reference proteome</keyword>
<dbReference type="AlphaFoldDB" id="A0AAN7YR30"/>